<reference evidence="2" key="1">
    <citation type="submission" date="2018-01" db="EMBL/GenBank/DDBJ databases">
        <authorList>
            <person name="Clerissi C."/>
        </authorList>
    </citation>
    <scope>NUCLEOTIDE SEQUENCE</scope>
    <source>
        <strain evidence="2">Cupriavidus taiwanensis LMG 19430</strain>
    </source>
</reference>
<gene>
    <name evidence="2" type="ORF">CBM2586_A10753</name>
</gene>
<feature type="region of interest" description="Disordered" evidence="1">
    <location>
        <begin position="1"/>
        <end position="33"/>
    </location>
</feature>
<accession>A0A375BAT9</accession>
<comment type="caution">
    <text evidence="2">The sequence shown here is derived from an EMBL/GenBank/DDBJ whole genome shotgun (WGS) entry which is preliminary data.</text>
</comment>
<dbReference type="AlphaFoldDB" id="A0A375BAT9"/>
<proteinExistence type="predicted"/>
<sequence length="76" mass="8489">MNDGADSAPECESEAPGQALRTARKSLRRSPSVSSTLLLWWIQTQAQTLGFFFACTNAVGLQVHWATQNRSHRRRS</sequence>
<name>A0A375BAT9_9BURK</name>
<dbReference type="EMBL" id="OFSN01000001">
    <property type="protein sequence ID" value="SOY40793.1"/>
    <property type="molecule type" value="Genomic_DNA"/>
</dbReference>
<organism evidence="2">
    <name type="scientific">Cupriavidus taiwanensis</name>
    <dbReference type="NCBI Taxonomy" id="164546"/>
    <lineage>
        <taxon>Bacteria</taxon>
        <taxon>Pseudomonadati</taxon>
        <taxon>Pseudomonadota</taxon>
        <taxon>Betaproteobacteria</taxon>
        <taxon>Burkholderiales</taxon>
        <taxon>Burkholderiaceae</taxon>
        <taxon>Cupriavidus</taxon>
    </lineage>
</organism>
<dbReference type="Proteomes" id="UP000257016">
    <property type="component" value="Unassembled WGS sequence"/>
</dbReference>
<evidence type="ECO:0000313" key="2">
    <source>
        <dbReference type="EMBL" id="SOY40793.1"/>
    </source>
</evidence>
<protein>
    <submittedName>
        <fullName evidence="2">Uncharacterized protein</fullName>
    </submittedName>
</protein>
<evidence type="ECO:0000256" key="1">
    <source>
        <dbReference type="SAM" id="MobiDB-lite"/>
    </source>
</evidence>